<accession>A0A8H6JT22</accession>
<evidence type="ECO:0000313" key="5">
    <source>
        <dbReference type="EMBL" id="KAF6818488.1"/>
    </source>
</evidence>
<dbReference type="SUPFAM" id="SSF51430">
    <property type="entry name" value="NAD(P)-linked oxidoreductase"/>
    <property type="match status" value="1"/>
</dbReference>
<dbReference type="AlphaFoldDB" id="A0A8H6JT22"/>
<evidence type="ECO:0000313" key="6">
    <source>
        <dbReference type="Proteomes" id="UP000652219"/>
    </source>
</evidence>
<proteinExistence type="inferred from homology"/>
<reference evidence="5 6" key="1">
    <citation type="journal article" date="2020" name="Phytopathology">
        <title>Genome Sequence Resources of Colletotrichum truncatum, C. plurivorum, C. musicola, and C. sojae: Four Species Pathogenic to Soybean (Glycine max).</title>
        <authorList>
            <person name="Rogerio F."/>
            <person name="Boufleur T.R."/>
            <person name="Ciampi-Guillardi M."/>
            <person name="Sukno S.A."/>
            <person name="Thon M.R."/>
            <person name="Massola Junior N.S."/>
            <person name="Baroncelli R."/>
        </authorList>
    </citation>
    <scope>NUCLEOTIDE SEQUENCE [LARGE SCALE GENOMIC DNA]</scope>
    <source>
        <strain evidence="5 6">LFN0009</strain>
    </source>
</reference>
<dbReference type="Proteomes" id="UP000652219">
    <property type="component" value="Unassembled WGS sequence"/>
</dbReference>
<dbReference type="Gene3D" id="3.20.20.100">
    <property type="entry name" value="NADP-dependent oxidoreductase domain"/>
    <property type="match status" value="1"/>
</dbReference>
<name>A0A8H6JT22_9PEZI</name>
<dbReference type="GO" id="GO:0016491">
    <property type="term" value="F:oxidoreductase activity"/>
    <property type="evidence" value="ECO:0007669"/>
    <property type="project" value="UniProtKB-KW"/>
</dbReference>
<comment type="similarity">
    <text evidence="3">Belongs to the aldo/keto reductase family. Aldo/keto reductase 2 subfamily.</text>
</comment>
<evidence type="ECO:0000256" key="2">
    <source>
        <dbReference type="ARBA" id="ARBA00023002"/>
    </source>
</evidence>
<protein>
    <submittedName>
        <fullName evidence="5">Norsolorinic acid reductase</fullName>
    </submittedName>
</protein>
<gene>
    <name evidence="5" type="ORF">CSOJ01_01868</name>
</gene>
<dbReference type="PANTHER" id="PTHR43364:SF7">
    <property type="entry name" value="NADP-DEPENDENT OXIDOREDUCTASE DOMAIN-CONTAINING PROTEIN-RELATED"/>
    <property type="match status" value="1"/>
</dbReference>
<evidence type="ECO:0000256" key="3">
    <source>
        <dbReference type="ARBA" id="ARBA00038157"/>
    </source>
</evidence>
<dbReference type="InterPro" id="IPR036812">
    <property type="entry name" value="NAD(P)_OxRdtase_dom_sf"/>
</dbReference>
<keyword evidence="2" id="KW-0560">Oxidoreductase</keyword>
<dbReference type="EMBL" id="WIGN01000015">
    <property type="protein sequence ID" value="KAF6818488.1"/>
    <property type="molecule type" value="Genomic_DNA"/>
</dbReference>
<feature type="domain" description="NADP-dependent oxidoreductase" evidence="4">
    <location>
        <begin position="31"/>
        <end position="331"/>
    </location>
</feature>
<dbReference type="Pfam" id="PF00248">
    <property type="entry name" value="Aldo_ket_red"/>
    <property type="match status" value="1"/>
</dbReference>
<evidence type="ECO:0000256" key="1">
    <source>
        <dbReference type="ARBA" id="ARBA00022857"/>
    </source>
</evidence>
<dbReference type="InterPro" id="IPR023210">
    <property type="entry name" value="NADP_OxRdtase_dom"/>
</dbReference>
<keyword evidence="6" id="KW-1185">Reference proteome</keyword>
<sequence>MTAPPCPPPKSLLGRHRLLAPSASASVYVSPICLGGMNFGEAWKDRLGSCSKETAFEILDYFYEQGGNFIDTANQYQDEESEQWIGEWLESRGVRDEIVLATKYSSGYKVNSARGKIQSNFGGNGSKSLHVSVEDSLRKLRTEYVDVLYVHYWDLATTAEELMQSLNALVQARKVLYLGVSDAPAWWVVKCNGYARQHGMRPFSVYQGRWSAAARDLEREVLGMCADQGMGIAPWGCLGGGYFKPKAEGPAAAAEGRKMDVKTGREAGVSEVLGQVAARVGAPMTSVAMAYVLHKAPYVFPIVGGRKVEHLRGNIEALGLELSQDDIEEIETGYDFDVGFPYDFLGGGKAPRGPADVVFTQRFGNFDYLPPVGGMKPHKGPLSTHDPKWV</sequence>
<dbReference type="PANTHER" id="PTHR43364">
    <property type="entry name" value="NADH-SPECIFIC METHYLGLYOXAL REDUCTASE-RELATED"/>
    <property type="match status" value="1"/>
</dbReference>
<comment type="caution">
    <text evidence="5">The sequence shown here is derived from an EMBL/GenBank/DDBJ whole genome shotgun (WGS) entry which is preliminary data.</text>
</comment>
<keyword evidence="1" id="KW-0521">NADP</keyword>
<dbReference type="InterPro" id="IPR050523">
    <property type="entry name" value="AKR_Detox_Biosynth"/>
</dbReference>
<evidence type="ECO:0000259" key="4">
    <source>
        <dbReference type="Pfam" id="PF00248"/>
    </source>
</evidence>
<organism evidence="5 6">
    <name type="scientific">Colletotrichum sojae</name>
    <dbReference type="NCBI Taxonomy" id="2175907"/>
    <lineage>
        <taxon>Eukaryota</taxon>
        <taxon>Fungi</taxon>
        <taxon>Dikarya</taxon>
        <taxon>Ascomycota</taxon>
        <taxon>Pezizomycotina</taxon>
        <taxon>Sordariomycetes</taxon>
        <taxon>Hypocreomycetidae</taxon>
        <taxon>Glomerellales</taxon>
        <taxon>Glomerellaceae</taxon>
        <taxon>Colletotrichum</taxon>
        <taxon>Colletotrichum orchidearum species complex</taxon>
    </lineage>
</organism>